<dbReference type="Proteomes" id="UP000292447">
    <property type="component" value="Chromosome IV"/>
</dbReference>
<evidence type="ECO:0000313" key="8">
    <source>
        <dbReference type="EMBL" id="QBM89644.1"/>
    </source>
</evidence>
<dbReference type="GO" id="GO:0046839">
    <property type="term" value="P:phospholipid dephosphorylation"/>
    <property type="evidence" value="ECO:0007669"/>
    <property type="project" value="TreeGrafter"/>
</dbReference>
<keyword evidence="4 6" id="KW-1133">Transmembrane helix</keyword>
<dbReference type="InterPro" id="IPR043216">
    <property type="entry name" value="PAP-like"/>
</dbReference>
<feature type="domain" description="Phosphatidic acid phosphatase type 2/haloperoxidase" evidence="7">
    <location>
        <begin position="119"/>
        <end position="261"/>
    </location>
</feature>
<dbReference type="CDD" id="cd03390">
    <property type="entry name" value="PAP2_containing_1_like"/>
    <property type="match status" value="1"/>
</dbReference>
<dbReference type="EMBL" id="CP034459">
    <property type="protein sequence ID" value="QBM89644.1"/>
    <property type="molecule type" value="Genomic_DNA"/>
</dbReference>
<keyword evidence="5 6" id="KW-0472">Membrane</keyword>
<dbReference type="AlphaFoldDB" id="A0A4P6XUN7"/>
<dbReference type="PANTHER" id="PTHR10165:SF35">
    <property type="entry name" value="RE23632P"/>
    <property type="match status" value="1"/>
</dbReference>
<organism evidence="8 9">
    <name type="scientific">Metschnikowia aff. pulcherrima</name>
    <dbReference type="NCBI Taxonomy" id="2163413"/>
    <lineage>
        <taxon>Eukaryota</taxon>
        <taxon>Fungi</taxon>
        <taxon>Dikarya</taxon>
        <taxon>Ascomycota</taxon>
        <taxon>Saccharomycotina</taxon>
        <taxon>Pichiomycetes</taxon>
        <taxon>Metschnikowiaceae</taxon>
        <taxon>Metschnikowia</taxon>
    </lineage>
</organism>
<feature type="transmembrane region" description="Helical" evidence="6">
    <location>
        <begin position="185"/>
        <end position="203"/>
    </location>
</feature>
<evidence type="ECO:0000256" key="1">
    <source>
        <dbReference type="ARBA" id="ARBA00004141"/>
    </source>
</evidence>
<feature type="transmembrane region" description="Helical" evidence="6">
    <location>
        <begin position="243"/>
        <end position="262"/>
    </location>
</feature>
<proteinExistence type="inferred from homology"/>
<feature type="transmembrane region" description="Helical" evidence="6">
    <location>
        <begin position="215"/>
        <end position="234"/>
    </location>
</feature>
<feature type="transmembrane region" description="Helical" evidence="6">
    <location>
        <begin position="85"/>
        <end position="105"/>
    </location>
</feature>
<gene>
    <name evidence="8" type="primary">MPUL0D07240</name>
    <name evidence="8" type="ORF">METSCH_D07240</name>
</gene>
<evidence type="ECO:0000256" key="5">
    <source>
        <dbReference type="ARBA" id="ARBA00023136"/>
    </source>
</evidence>
<dbReference type="STRING" id="2163413.A0A4P6XUN7"/>
<dbReference type="GO" id="GO:0006644">
    <property type="term" value="P:phospholipid metabolic process"/>
    <property type="evidence" value="ECO:0007669"/>
    <property type="project" value="InterPro"/>
</dbReference>
<keyword evidence="9" id="KW-1185">Reference proteome</keyword>
<accession>A0A4P6XUN7</accession>
<dbReference type="GO" id="GO:0016020">
    <property type="term" value="C:membrane"/>
    <property type="evidence" value="ECO:0007669"/>
    <property type="project" value="UniProtKB-SubCell"/>
</dbReference>
<comment type="subcellular location">
    <subcellularLocation>
        <location evidence="1">Membrane</location>
        <topology evidence="1">Multi-pass membrane protein</topology>
    </subcellularLocation>
</comment>
<comment type="similarity">
    <text evidence="2">Belongs to the PA-phosphatase related phosphoesterase family.</text>
</comment>
<dbReference type="InterPro" id="IPR036938">
    <property type="entry name" value="PAP2/HPO_sf"/>
</dbReference>
<keyword evidence="3 6" id="KW-0812">Transmembrane</keyword>
<dbReference type="InterPro" id="IPR000326">
    <property type="entry name" value="PAP2/HPO"/>
</dbReference>
<dbReference type="GO" id="GO:0008195">
    <property type="term" value="F:phosphatidate phosphatase activity"/>
    <property type="evidence" value="ECO:0007669"/>
    <property type="project" value="TreeGrafter"/>
</dbReference>
<feature type="transmembrane region" description="Helical" evidence="6">
    <location>
        <begin position="40"/>
        <end position="56"/>
    </location>
</feature>
<sequence length="294" mass="33369">MPSISKFMETFNEGLFDRETLGVRNVKGGSFFIRWRVSDLIYVGLLFVLYPILYRLEPFQRQFYINDVTILHPFAETERVSNTMLFVYSTWVPLVVIAVVSVLITRPAHKLYVTYISVLGLIISVFTTSIVTDVLKNFFGRHRPDFLARCVPRAGVPRDVLVLAKDVCTTDDLPRLMDGFRTTPLGHSSLSFAGLFFLSLWLSGQLAVTRPQAGAFRWAVTFLPTLGAALIALSRTEDYRHHFIDVFVGLCIGLLFATWLYLRLFPSPGEAASYEPRLLNVEEIEDNYAPVEEV</sequence>
<dbReference type="SMART" id="SM00014">
    <property type="entry name" value="acidPPc"/>
    <property type="match status" value="1"/>
</dbReference>
<evidence type="ECO:0000313" key="9">
    <source>
        <dbReference type="Proteomes" id="UP000292447"/>
    </source>
</evidence>
<dbReference type="Pfam" id="PF01569">
    <property type="entry name" value="PAP2"/>
    <property type="match status" value="1"/>
</dbReference>
<feature type="transmembrane region" description="Helical" evidence="6">
    <location>
        <begin position="111"/>
        <end position="135"/>
    </location>
</feature>
<evidence type="ECO:0000256" key="3">
    <source>
        <dbReference type="ARBA" id="ARBA00022692"/>
    </source>
</evidence>
<dbReference type="PANTHER" id="PTHR10165">
    <property type="entry name" value="LIPID PHOSPHATE PHOSPHATASE"/>
    <property type="match status" value="1"/>
</dbReference>
<reference evidence="9" key="1">
    <citation type="submission" date="2019-03" db="EMBL/GenBank/DDBJ databases">
        <title>Snf2 controls pulcherriminic acid biosynthesis and connects pigmentation and antifungal activity of the yeast Metschnikowia pulcherrima.</title>
        <authorList>
            <person name="Gore-Lloyd D."/>
            <person name="Sumann I."/>
            <person name="Brachmann A.O."/>
            <person name="Schneeberger K."/>
            <person name="Ortiz-Merino R.A."/>
            <person name="Moreno-Beltran M."/>
            <person name="Schlaefli M."/>
            <person name="Kirner P."/>
            <person name="Santos Kron A."/>
            <person name="Wolfe K.H."/>
            <person name="Piel J."/>
            <person name="Ahrens C.H."/>
            <person name="Henk D."/>
            <person name="Freimoser F.M."/>
        </authorList>
    </citation>
    <scope>NUCLEOTIDE SEQUENCE [LARGE SCALE GENOMIC DNA]</scope>
    <source>
        <strain evidence="9">APC 1.2</strain>
    </source>
</reference>
<dbReference type="SUPFAM" id="SSF48317">
    <property type="entry name" value="Acid phosphatase/Vanadium-dependent haloperoxidase"/>
    <property type="match status" value="1"/>
</dbReference>
<dbReference type="Gene3D" id="1.20.144.10">
    <property type="entry name" value="Phosphatidic acid phosphatase type 2/haloperoxidase"/>
    <property type="match status" value="1"/>
</dbReference>
<protein>
    <submittedName>
        <fullName evidence="8">Diacylglycerol diphosphate phosphatase / phosphatidate phosphatase</fullName>
    </submittedName>
</protein>
<evidence type="ECO:0000256" key="6">
    <source>
        <dbReference type="SAM" id="Phobius"/>
    </source>
</evidence>
<evidence type="ECO:0000256" key="4">
    <source>
        <dbReference type="ARBA" id="ARBA00022989"/>
    </source>
</evidence>
<evidence type="ECO:0000256" key="2">
    <source>
        <dbReference type="ARBA" id="ARBA00008816"/>
    </source>
</evidence>
<evidence type="ECO:0000259" key="7">
    <source>
        <dbReference type="SMART" id="SM00014"/>
    </source>
</evidence>
<name>A0A4P6XUN7_9ASCO</name>